<dbReference type="AlphaFoldDB" id="A0AAW0CRJ4"/>
<dbReference type="Proteomes" id="UP001383192">
    <property type="component" value="Unassembled WGS sequence"/>
</dbReference>
<evidence type="ECO:0008006" key="7">
    <source>
        <dbReference type="Google" id="ProtNLM"/>
    </source>
</evidence>
<gene>
    <name evidence="5" type="ORF">VNI00_009514</name>
</gene>
<organism evidence="5 6">
    <name type="scientific">Paramarasmius palmivorus</name>
    <dbReference type="NCBI Taxonomy" id="297713"/>
    <lineage>
        <taxon>Eukaryota</taxon>
        <taxon>Fungi</taxon>
        <taxon>Dikarya</taxon>
        <taxon>Basidiomycota</taxon>
        <taxon>Agaricomycotina</taxon>
        <taxon>Agaricomycetes</taxon>
        <taxon>Agaricomycetidae</taxon>
        <taxon>Agaricales</taxon>
        <taxon>Marasmiineae</taxon>
        <taxon>Marasmiaceae</taxon>
        <taxon>Paramarasmius</taxon>
    </lineage>
</organism>
<dbReference type="GO" id="GO:0046872">
    <property type="term" value="F:metal ion binding"/>
    <property type="evidence" value="ECO:0007669"/>
    <property type="project" value="UniProtKB-KW"/>
</dbReference>
<dbReference type="GO" id="GO:0034354">
    <property type="term" value="P:'de novo' NAD+ biosynthetic process from L-tryptophan"/>
    <property type="evidence" value="ECO:0007669"/>
    <property type="project" value="TreeGrafter"/>
</dbReference>
<dbReference type="PANTHER" id="PTHR28657:SF5">
    <property type="entry name" value="INDOLEAMINE 2,3-DIOXYGENASE"/>
    <property type="match status" value="1"/>
</dbReference>
<comment type="similarity">
    <text evidence="1">Belongs to the indoleamine 2,3-dioxygenase family.</text>
</comment>
<accession>A0AAW0CRJ4</accession>
<evidence type="ECO:0000256" key="2">
    <source>
        <dbReference type="ARBA" id="ARBA00022723"/>
    </source>
</evidence>
<dbReference type="GO" id="GO:0020037">
    <property type="term" value="F:heme binding"/>
    <property type="evidence" value="ECO:0007669"/>
    <property type="project" value="InterPro"/>
</dbReference>
<evidence type="ECO:0000256" key="3">
    <source>
        <dbReference type="ARBA" id="ARBA00023004"/>
    </source>
</evidence>
<keyword evidence="3 4" id="KW-0408">Iron</keyword>
<dbReference type="Gene3D" id="1.20.58.480">
    <property type="match status" value="1"/>
</dbReference>
<evidence type="ECO:0000313" key="6">
    <source>
        <dbReference type="Proteomes" id="UP001383192"/>
    </source>
</evidence>
<feature type="binding site" description="proximal binding residue" evidence="4">
    <location>
        <position position="402"/>
    </location>
    <ligand>
        <name>heme b</name>
        <dbReference type="ChEBI" id="CHEBI:60344"/>
    </ligand>
    <ligandPart>
        <name>Fe</name>
        <dbReference type="ChEBI" id="CHEBI:18248"/>
    </ligandPart>
</feature>
<keyword evidence="4" id="KW-0349">Heme</keyword>
<sequence>MSSTSYLFSRMFFMDMMHLIPSPEQILEQAICLASSVLAGRRRRIIDMTRPQRDFDIDPTTGFLPGKPLPHLTGEYSLWEQALLDGLETVKLGEDTSDEAIASRDAAEKWRAAIVSWPILSVDQVLAERALACRAHLVLAWLVHLYVHSIPPKDEPVYVPASLAVPLVAVSKHLEIAPVLTFADTVLWNWELINPDGPTTVDNMRFLVSATVELHAANMLRIIDEYNNMPSLHDMTAIFKISRDLRSLTTIIQEISDIMQSVRPVVDPHVFYWDIRPWFEGSDAKGPLGHGWVYEGVEESHKLDLSGPSAGQSTAMHALDAFLDIDHKLRQRRYPAPSEENKKADHGFMYRMRRYMPGAHRQYLEHLESTPRSLRNLAQCIPTLREPYNNAVMALKRLRDLHMRIACLYIVTMSHSVPDARSGCPASKMLERLESSRAAGKGPVRGTGGNELSLLLKAGRDATRRAAL</sequence>
<protein>
    <recommendedName>
        <fullName evidence="7">Indoleamine 2,3-dioxygenase</fullName>
    </recommendedName>
</protein>
<dbReference type="InterPro" id="IPR037217">
    <property type="entry name" value="Trp/Indoleamine_2_3_dOase-like"/>
</dbReference>
<reference evidence="5 6" key="1">
    <citation type="submission" date="2024-01" db="EMBL/GenBank/DDBJ databases">
        <title>A draft genome for a cacao thread blight-causing isolate of Paramarasmius palmivorus.</title>
        <authorList>
            <person name="Baruah I.K."/>
            <person name="Bukari Y."/>
            <person name="Amoako-Attah I."/>
            <person name="Meinhardt L.W."/>
            <person name="Bailey B.A."/>
            <person name="Cohen S.P."/>
        </authorList>
    </citation>
    <scope>NUCLEOTIDE SEQUENCE [LARGE SCALE GENOMIC DNA]</scope>
    <source>
        <strain evidence="5 6">GH-12</strain>
    </source>
</reference>
<comment type="caution">
    <text evidence="5">The sequence shown here is derived from an EMBL/GenBank/DDBJ whole genome shotgun (WGS) entry which is preliminary data.</text>
</comment>
<dbReference type="Pfam" id="PF01231">
    <property type="entry name" value="IDO"/>
    <property type="match status" value="1"/>
</dbReference>
<dbReference type="PANTHER" id="PTHR28657">
    <property type="entry name" value="INDOLEAMINE 2,3-DIOXYGENASE"/>
    <property type="match status" value="1"/>
</dbReference>
<dbReference type="GO" id="GO:0019441">
    <property type="term" value="P:L-tryptophan catabolic process to kynurenine"/>
    <property type="evidence" value="ECO:0007669"/>
    <property type="project" value="InterPro"/>
</dbReference>
<name>A0AAW0CRJ4_9AGAR</name>
<proteinExistence type="inferred from homology"/>
<evidence type="ECO:0000313" key="5">
    <source>
        <dbReference type="EMBL" id="KAK7040918.1"/>
    </source>
</evidence>
<keyword evidence="6" id="KW-1185">Reference proteome</keyword>
<evidence type="ECO:0000256" key="4">
    <source>
        <dbReference type="PIRSR" id="PIRSR600898-1"/>
    </source>
</evidence>
<evidence type="ECO:0000256" key="1">
    <source>
        <dbReference type="ARBA" id="ARBA00007119"/>
    </source>
</evidence>
<keyword evidence="2 4" id="KW-0479">Metal-binding</keyword>
<dbReference type="SUPFAM" id="SSF140959">
    <property type="entry name" value="Indolic compounds 2,3-dioxygenase-like"/>
    <property type="match status" value="1"/>
</dbReference>
<dbReference type="InterPro" id="IPR000898">
    <property type="entry name" value="Indolamine_dOase"/>
</dbReference>
<dbReference type="GO" id="GO:0033754">
    <property type="term" value="F:indoleamine 2,3-dioxygenase activity"/>
    <property type="evidence" value="ECO:0007669"/>
    <property type="project" value="TreeGrafter"/>
</dbReference>
<dbReference type="GO" id="GO:0005737">
    <property type="term" value="C:cytoplasm"/>
    <property type="evidence" value="ECO:0007669"/>
    <property type="project" value="TreeGrafter"/>
</dbReference>
<dbReference type="EMBL" id="JAYKXP010000035">
    <property type="protein sequence ID" value="KAK7040918.1"/>
    <property type="molecule type" value="Genomic_DNA"/>
</dbReference>